<dbReference type="Gene3D" id="1.25.40.290">
    <property type="entry name" value="ARM repeat domains"/>
    <property type="match status" value="1"/>
</dbReference>
<evidence type="ECO:0000313" key="2">
    <source>
        <dbReference type="Proteomes" id="UP000500741"/>
    </source>
</evidence>
<dbReference type="SUPFAM" id="SSF48371">
    <property type="entry name" value="ARM repeat"/>
    <property type="match status" value="1"/>
</dbReference>
<gene>
    <name evidence="1" type="ORF">G7084_07755</name>
</gene>
<dbReference type="InterPro" id="IPR016024">
    <property type="entry name" value="ARM-type_fold"/>
</dbReference>
<dbReference type="Pfam" id="PF08713">
    <property type="entry name" value="DNA_alkylation"/>
    <property type="match status" value="1"/>
</dbReference>
<dbReference type="Proteomes" id="UP000500741">
    <property type="component" value="Chromosome"/>
</dbReference>
<reference evidence="1 2" key="1">
    <citation type="submission" date="2020-03" db="EMBL/GenBank/DDBJ databases">
        <title>Weissella sp. nov., isolated from Cybister lewisianus.</title>
        <authorList>
            <person name="Hyun D.-W."/>
            <person name="Bae J.-W."/>
        </authorList>
    </citation>
    <scope>NUCLEOTIDE SEQUENCE [LARGE SCALE GENOMIC DNA]</scope>
    <source>
        <strain evidence="1 2">HDW19</strain>
    </source>
</reference>
<dbReference type="PANTHER" id="PTHR34070">
    <property type="entry name" value="ARMADILLO-TYPE FOLD"/>
    <property type="match status" value="1"/>
</dbReference>
<keyword evidence="2" id="KW-1185">Reference proteome</keyword>
<dbReference type="Gene3D" id="1.20.1660.10">
    <property type="entry name" value="Hypothetical protein (EF3068)"/>
    <property type="match status" value="1"/>
</dbReference>
<accession>A0A6G8B220</accession>
<evidence type="ECO:0000313" key="1">
    <source>
        <dbReference type="EMBL" id="QIL51193.1"/>
    </source>
</evidence>
<protein>
    <submittedName>
        <fullName evidence="1">DNA alkylation repair protein</fullName>
    </submittedName>
</protein>
<name>A0A6G8B220_9LACO</name>
<sequence>MKIKDLTEVFNEYANLENALKQKQYLRNKFDFFGIASPKRKQAYHHLLKVEKAQQVIDWNLLKQIWEQPQREYQYFVIDYLTELRKFIQFEDVSQIEYFLRTKQWWDSIDGFNRIMSNLGLVDARLDQVMLQWSQDNDFWLRRVAIDHQLSRKELTKIALLEQILLNNLGSDEFFINKAIGWALRDYSKYNPQWVEKFINNNRSKMAPLSIREASKYL</sequence>
<dbReference type="EMBL" id="CP049888">
    <property type="protein sequence ID" value="QIL51193.1"/>
    <property type="molecule type" value="Genomic_DNA"/>
</dbReference>
<organism evidence="1 2">
    <name type="scientific">Weissella coleopterorum</name>
    <dbReference type="NCBI Taxonomy" id="2714949"/>
    <lineage>
        <taxon>Bacteria</taxon>
        <taxon>Bacillati</taxon>
        <taxon>Bacillota</taxon>
        <taxon>Bacilli</taxon>
        <taxon>Lactobacillales</taxon>
        <taxon>Lactobacillaceae</taxon>
        <taxon>Weissella</taxon>
    </lineage>
</organism>
<dbReference type="AlphaFoldDB" id="A0A6G8B220"/>
<dbReference type="KEGG" id="wco:G7084_07755"/>
<dbReference type="RefSeq" id="WP_166011541.1">
    <property type="nucleotide sequence ID" value="NZ_CP049888.1"/>
</dbReference>
<dbReference type="CDD" id="cd07064">
    <property type="entry name" value="AlkD_like_1"/>
    <property type="match status" value="1"/>
</dbReference>
<dbReference type="InterPro" id="IPR014825">
    <property type="entry name" value="DNA_alkylation"/>
</dbReference>
<proteinExistence type="predicted"/>
<dbReference type="PANTHER" id="PTHR34070:SF1">
    <property type="entry name" value="DNA ALKYLATION REPAIR PROTEIN"/>
    <property type="match status" value="1"/>
</dbReference>